<dbReference type="Gramene" id="TraesROB_scaffold_099389_01G000100.1">
    <property type="protein sequence ID" value="TraesROB_scaffold_099389_01G000100.1"/>
    <property type="gene ID" value="TraesROB_scaffold_099389_01G000100"/>
</dbReference>
<dbReference type="Pfam" id="PF00046">
    <property type="entry name" value="Homeodomain"/>
    <property type="match status" value="1"/>
</dbReference>
<dbReference type="SUPFAM" id="SSF46689">
    <property type="entry name" value="Homeodomain-like"/>
    <property type="match status" value="1"/>
</dbReference>
<dbReference type="InterPro" id="IPR009057">
    <property type="entry name" value="Homeodomain-like_sf"/>
</dbReference>
<dbReference type="InterPro" id="IPR001356">
    <property type="entry name" value="HD"/>
</dbReference>
<evidence type="ECO:0000256" key="1">
    <source>
        <dbReference type="ARBA" id="ARBA00004123"/>
    </source>
</evidence>
<dbReference type="GO" id="GO:0005634">
    <property type="term" value="C:nucleus"/>
    <property type="evidence" value="ECO:0007669"/>
    <property type="project" value="UniProtKB-SubCell"/>
</dbReference>
<evidence type="ECO:0000259" key="4">
    <source>
        <dbReference type="PROSITE" id="PS50071"/>
    </source>
</evidence>
<dbReference type="OrthoDB" id="638952at2759"/>
<proteinExistence type="predicted"/>
<dbReference type="GO" id="GO:0003677">
    <property type="term" value="F:DNA binding"/>
    <property type="evidence" value="ECO:0007669"/>
    <property type="project" value="UniProtKB-UniRule"/>
</dbReference>
<dbReference type="SMR" id="A0A3B6GSR6"/>
<dbReference type="Gramene" id="TraesCAD_scaffold_046495_01G000100.1">
    <property type="protein sequence ID" value="TraesCAD_scaffold_046495_01G000100.1"/>
    <property type="gene ID" value="TraesCAD_scaffold_046495_01G000100"/>
</dbReference>
<dbReference type="Gramene" id="TraesCLE_scaffold_057737_01G000100.1">
    <property type="protein sequence ID" value="TraesCLE_scaffold_057737_01G000100.1"/>
    <property type="gene ID" value="TraesCLE_scaffold_057737_01G000100"/>
</dbReference>
<keyword evidence="6" id="KW-1185">Reference proteome</keyword>
<dbReference type="Gramene" id="TraesCS3D02G121400.1">
    <property type="protein sequence ID" value="TraesCS3D02G121400.1"/>
    <property type="gene ID" value="TraesCS3D02G121400"/>
</dbReference>
<dbReference type="Gene3D" id="1.10.10.60">
    <property type="entry name" value="Homeodomain-like"/>
    <property type="match status" value="1"/>
</dbReference>
<name>A0A3B6GSR6_WHEAT</name>
<dbReference type="PROSITE" id="PS50071">
    <property type="entry name" value="HOMEOBOX_2"/>
    <property type="match status" value="1"/>
</dbReference>
<dbReference type="EnsemblPlants" id="TraesCS3D02G121400.1">
    <property type="protein sequence ID" value="TraesCS3D02G121400.1"/>
    <property type="gene ID" value="TraesCS3D02G121400"/>
</dbReference>
<reference evidence="5" key="2">
    <citation type="submission" date="2018-10" db="UniProtKB">
        <authorList>
            <consortium name="EnsemblPlants"/>
        </authorList>
    </citation>
    <scope>IDENTIFICATION</scope>
</reference>
<protein>
    <recommendedName>
        <fullName evidence="4">Homeobox domain-containing protein</fullName>
    </recommendedName>
</protein>
<dbReference type="SMART" id="SM00389">
    <property type="entry name" value="HOX"/>
    <property type="match status" value="1"/>
</dbReference>
<dbReference type="Proteomes" id="UP000019116">
    <property type="component" value="Chromosome 3D"/>
</dbReference>
<comment type="subcellular location">
    <subcellularLocation>
        <location evidence="1 2 3">Nucleus</location>
    </subcellularLocation>
</comment>
<dbReference type="Gramene" id="TraesCS3D03G0253500.1">
    <property type="protein sequence ID" value="TraesCS3D03G0253500.1.CDS"/>
    <property type="gene ID" value="TraesCS3D03G0253500"/>
</dbReference>
<dbReference type="Gramene" id="TraesKAR3D01G0064640.1">
    <property type="protein sequence ID" value="cds.TraesKAR3D01G0064640.1"/>
    <property type="gene ID" value="TraesKAR3D01G0064640"/>
</dbReference>
<evidence type="ECO:0000256" key="2">
    <source>
        <dbReference type="PROSITE-ProRule" id="PRU00108"/>
    </source>
</evidence>
<dbReference type="STRING" id="4565.A0A3B6GSR6"/>
<organism evidence="5">
    <name type="scientific">Triticum aestivum</name>
    <name type="common">Wheat</name>
    <dbReference type="NCBI Taxonomy" id="4565"/>
    <lineage>
        <taxon>Eukaryota</taxon>
        <taxon>Viridiplantae</taxon>
        <taxon>Streptophyta</taxon>
        <taxon>Embryophyta</taxon>
        <taxon>Tracheophyta</taxon>
        <taxon>Spermatophyta</taxon>
        <taxon>Magnoliopsida</taxon>
        <taxon>Liliopsida</taxon>
        <taxon>Poales</taxon>
        <taxon>Poaceae</taxon>
        <taxon>BOP clade</taxon>
        <taxon>Pooideae</taxon>
        <taxon>Triticodae</taxon>
        <taxon>Triticeae</taxon>
        <taxon>Triticinae</taxon>
        <taxon>Triticum</taxon>
    </lineage>
</organism>
<dbReference type="InterPro" id="IPR042160">
    <property type="entry name" value="HD-Zip_IV"/>
</dbReference>
<accession>A0A3B6GSR6</accession>
<evidence type="ECO:0000313" key="6">
    <source>
        <dbReference type="Proteomes" id="UP000019116"/>
    </source>
</evidence>
<feature type="domain" description="Homeobox" evidence="4">
    <location>
        <begin position="254"/>
        <end position="303"/>
    </location>
</feature>
<evidence type="ECO:0000313" key="5">
    <source>
        <dbReference type="EnsemblPlants" id="TraesCS3D02G121400.1"/>
    </source>
</evidence>
<dbReference type="PANTHER" id="PTHR45654">
    <property type="entry name" value="HOMEOBOX-LEUCINE ZIPPER PROTEIN MERISTEM L1"/>
    <property type="match status" value="1"/>
</dbReference>
<keyword evidence="2 3" id="KW-0539">Nucleus</keyword>
<feature type="DNA-binding region" description="Homeobox" evidence="2">
    <location>
        <begin position="256"/>
        <end position="304"/>
    </location>
</feature>
<dbReference type="AlphaFoldDB" id="A0A3B6GSR6"/>
<dbReference type="Gramene" id="TraesWEE_scaffold_071274_01G000100.1">
    <property type="protein sequence ID" value="TraesWEE_scaffold_071274_01G000100.1"/>
    <property type="gene ID" value="TraesWEE_scaffold_071274_01G000100"/>
</dbReference>
<keyword evidence="2 3" id="KW-0371">Homeobox</keyword>
<evidence type="ECO:0000256" key="3">
    <source>
        <dbReference type="RuleBase" id="RU000682"/>
    </source>
</evidence>
<reference evidence="5" key="1">
    <citation type="submission" date="2018-08" db="EMBL/GenBank/DDBJ databases">
        <authorList>
            <person name="Rossello M."/>
        </authorList>
    </citation>
    <scope>NUCLEOTIDE SEQUENCE [LARGE SCALE GENOMIC DNA]</scope>
    <source>
        <strain evidence="5">cv. Chinese Spring</strain>
    </source>
</reference>
<dbReference type="CDD" id="cd00086">
    <property type="entry name" value="homeodomain"/>
    <property type="match status" value="1"/>
</dbReference>
<keyword evidence="2 3" id="KW-0238">DNA-binding</keyword>
<dbReference type="PANTHER" id="PTHR45654:SF62">
    <property type="entry name" value="HOMEOBOX DOMAIN-CONTAINING PROTEIN"/>
    <property type="match status" value="1"/>
</dbReference>
<sequence>MASAGVVHRGLASVVLAATGRSFPGHLAGLLLAAVWLGPRWSGLAGWFLQSSGALGAAARPLATGWHDGAGARPMAPARPRSGPFGPHLVRGYFMSPSRLDRASRGPVCPGYRVQLVFASAVEAPCWWPQFGNKVDSRPWWRMLVDGRIGGKLAFSGVVGTFGSGEIPITMDGEWLQHNSGVHNEFDLFMKSKHNHLFQDNHSDEMDGLLEATTVVGNTDDANVVATDHGNNDGETHSEQRMATRRAIYHCPRSEQIQQLEAVFRDCPYPDEKLRKDLSETLGMSAQQVKFWFQNKRTFSKGKMQRCETQNRWVENERLKTERKAIMLAMQNKTCLKCRGVMVQTQDTSERQRLYTENMRLKEDILHAIAYLKEGLRRNGMSLPWGRY</sequence>